<reference evidence="1 2" key="1">
    <citation type="submission" date="2019-05" db="EMBL/GenBank/DDBJ databases">
        <title>Another draft genome of Portunus trituberculatus and its Hox gene families provides insights of decapod evolution.</title>
        <authorList>
            <person name="Jeong J.-H."/>
            <person name="Song I."/>
            <person name="Kim S."/>
            <person name="Choi T."/>
            <person name="Kim D."/>
            <person name="Ryu S."/>
            <person name="Kim W."/>
        </authorList>
    </citation>
    <scope>NUCLEOTIDE SEQUENCE [LARGE SCALE GENOMIC DNA]</scope>
    <source>
        <tissue evidence="1">Muscle</tissue>
    </source>
</reference>
<dbReference type="PANTHER" id="PTHR33050">
    <property type="entry name" value="REVERSE TRANSCRIPTASE DOMAIN-CONTAINING PROTEIN"/>
    <property type="match status" value="1"/>
</dbReference>
<evidence type="ECO:0000313" key="1">
    <source>
        <dbReference type="EMBL" id="MPC18598.1"/>
    </source>
</evidence>
<dbReference type="OrthoDB" id="289721at2759"/>
<dbReference type="InterPro" id="IPR052055">
    <property type="entry name" value="Hepadnavirus_pol/RT"/>
</dbReference>
<dbReference type="Proteomes" id="UP000324222">
    <property type="component" value="Unassembled WGS sequence"/>
</dbReference>
<name>A0A5B7DB61_PORTR</name>
<dbReference type="PANTHER" id="PTHR33050:SF7">
    <property type="entry name" value="RIBONUCLEASE H"/>
    <property type="match status" value="1"/>
</dbReference>
<accession>A0A5B7DB61</accession>
<protein>
    <submittedName>
        <fullName evidence="1">Uncharacterized protein</fullName>
    </submittedName>
</protein>
<dbReference type="AlphaFoldDB" id="A0A5B7DB61"/>
<dbReference type="CDD" id="cd09275">
    <property type="entry name" value="RNase_HI_RT_DIRS1"/>
    <property type="match status" value="1"/>
</dbReference>
<sequence>MCESHINLRELWVAKEWLLRHPHIRDTAIRFDMDKTAAMQCIARQGTARLSALLKLTEEIFALASKRNIHLSVRHESGVDNTWADALSRFKGTSVEWRLRPQVFKSLTERYGTPEVDLFTSRDTALLPLFLSFSQRAQVGGLDAFTEDWNRWNYIYLFPPPATKILLRVVQTLQDYLGQVLLVAPLWEAQPWCSQLKAWCHNRYSVGINLPSGQAHLPSPIVTEVTRLEWVKGG</sequence>
<organism evidence="1 2">
    <name type="scientific">Portunus trituberculatus</name>
    <name type="common">Swimming crab</name>
    <name type="synonym">Neptunus trituberculatus</name>
    <dbReference type="NCBI Taxonomy" id="210409"/>
    <lineage>
        <taxon>Eukaryota</taxon>
        <taxon>Metazoa</taxon>
        <taxon>Ecdysozoa</taxon>
        <taxon>Arthropoda</taxon>
        <taxon>Crustacea</taxon>
        <taxon>Multicrustacea</taxon>
        <taxon>Malacostraca</taxon>
        <taxon>Eumalacostraca</taxon>
        <taxon>Eucarida</taxon>
        <taxon>Decapoda</taxon>
        <taxon>Pleocyemata</taxon>
        <taxon>Brachyura</taxon>
        <taxon>Eubrachyura</taxon>
        <taxon>Portunoidea</taxon>
        <taxon>Portunidae</taxon>
        <taxon>Portuninae</taxon>
        <taxon>Portunus</taxon>
    </lineage>
</organism>
<dbReference type="EMBL" id="VSRR010000695">
    <property type="protein sequence ID" value="MPC18598.1"/>
    <property type="molecule type" value="Genomic_DNA"/>
</dbReference>
<gene>
    <name evidence="1" type="ORF">E2C01_011486</name>
</gene>
<comment type="caution">
    <text evidence="1">The sequence shown here is derived from an EMBL/GenBank/DDBJ whole genome shotgun (WGS) entry which is preliminary data.</text>
</comment>
<proteinExistence type="predicted"/>
<evidence type="ECO:0000313" key="2">
    <source>
        <dbReference type="Proteomes" id="UP000324222"/>
    </source>
</evidence>
<keyword evidence="2" id="KW-1185">Reference proteome</keyword>